<dbReference type="SUPFAM" id="SSF102645">
    <property type="entry name" value="CoaB-like"/>
    <property type="match status" value="1"/>
</dbReference>
<sequence>MTDKLGEQRAVADAYFAASTAPSWTAEVKEDLEAFLAYQTSIGRCVVIVTSGGTTIPLERNTVRFIDNFSTGSRGASSAEYVDHGRNIEVSADDRVSQARCVDALKTYKQSKQLNILHPISFVSVNDYFYALKLVAMAVAPLRERAIFYLAAAVSDFYIPDSELVEHKIQSHATVGQGLTLQLHNDDSGVLRALSWHAPWALEPHKLCEQVVANELKTRFDQVWLITKDADVRLVKPDDDLDIELALTNAVSEMHYGYLASHHVHLPSSLPTSSSTKPWDAALRALNEVTGDHKQEIVAVLLGGAISMLIHLLQRQYLK</sequence>
<dbReference type="InterPro" id="IPR035929">
    <property type="entry name" value="CoaB-like_sf"/>
</dbReference>
<accession>A0A418AZ60</accession>
<comment type="caution">
    <text evidence="1">The sequence shown here is derived from an EMBL/GenBank/DDBJ whole genome shotgun (WGS) entry which is preliminary data.</text>
</comment>
<organism evidence="1 2">
    <name type="scientific">Aphanomyces invadans</name>
    <dbReference type="NCBI Taxonomy" id="157072"/>
    <lineage>
        <taxon>Eukaryota</taxon>
        <taxon>Sar</taxon>
        <taxon>Stramenopiles</taxon>
        <taxon>Oomycota</taxon>
        <taxon>Saprolegniomycetes</taxon>
        <taxon>Saprolegniales</taxon>
        <taxon>Verrucalvaceae</taxon>
        <taxon>Aphanomyces</taxon>
    </lineage>
</organism>
<evidence type="ECO:0000313" key="1">
    <source>
        <dbReference type="EMBL" id="RHY30877.1"/>
    </source>
</evidence>
<dbReference type="GO" id="GO:0003824">
    <property type="term" value="F:catalytic activity"/>
    <property type="evidence" value="ECO:0007669"/>
    <property type="project" value="UniProtKB-ARBA"/>
</dbReference>
<dbReference type="Gene3D" id="3.40.50.10300">
    <property type="entry name" value="CoaB-like"/>
    <property type="match status" value="2"/>
</dbReference>
<dbReference type="Proteomes" id="UP000285060">
    <property type="component" value="Unassembled WGS sequence"/>
</dbReference>
<evidence type="ECO:0000313" key="2">
    <source>
        <dbReference type="Proteomes" id="UP000285060"/>
    </source>
</evidence>
<reference evidence="1 2" key="1">
    <citation type="submission" date="2018-08" db="EMBL/GenBank/DDBJ databases">
        <title>Aphanomyces genome sequencing and annotation.</title>
        <authorList>
            <person name="Minardi D."/>
            <person name="Oidtmann B."/>
            <person name="Van Der Giezen M."/>
            <person name="Studholme D.J."/>
        </authorList>
    </citation>
    <scope>NUCLEOTIDE SEQUENCE [LARGE SCALE GENOMIC DNA]</scope>
    <source>
        <strain evidence="1 2">NJM0002</strain>
    </source>
</reference>
<dbReference type="VEuPathDB" id="FungiDB:H310_03626"/>
<gene>
    <name evidence="1" type="ORF">DYB32_003949</name>
</gene>
<proteinExistence type="predicted"/>
<name>A0A418AZ60_9STRA</name>
<dbReference type="AlphaFoldDB" id="A0A418AZ60"/>
<dbReference type="EMBL" id="QUSY01000267">
    <property type="protein sequence ID" value="RHY30877.1"/>
    <property type="molecule type" value="Genomic_DNA"/>
</dbReference>
<keyword evidence="2" id="KW-1185">Reference proteome</keyword>
<dbReference type="GO" id="GO:0015937">
    <property type="term" value="P:coenzyme A biosynthetic process"/>
    <property type="evidence" value="ECO:0007669"/>
    <property type="project" value="UniProtKB-ARBA"/>
</dbReference>
<protein>
    <submittedName>
        <fullName evidence="1">Uncharacterized protein</fullName>
    </submittedName>
</protein>